<feature type="compositionally biased region" description="Acidic residues" evidence="1">
    <location>
        <begin position="140"/>
        <end position="151"/>
    </location>
</feature>
<organism evidence="2 3">
    <name type="scientific">Tanacetum coccineum</name>
    <dbReference type="NCBI Taxonomy" id="301880"/>
    <lineage>
        <taxon>Eukaryota</taxon>
        <taxon>Viridiplantae</taxon>
        <taxon>Streptophyta</taxon>
        <taxon>Embryophyta</taxon>
        <taxon>Tracheophyta</taxon>
        <taxon>Spermatophyta</taxon>
        <taxon>Magnoliopsida</taxon>
        <taxon>eudicotyledons</taxon>
        <taxon>Gunneridae</taxon>
        <taxon>Pentapetalae</taxon>
        <taxon>asterids</taxon>
        <taxon>campanulids</taxon>
        <taxon>Asterales</taxon>
        <taxon>Asteraceae</taxon>
        <taxon>Asteroideae</taxon>
        <taxon>Anthemideae</taxon>
        <taxon>Anthemidinae</taxon>
        <taxon>Tanacetum</taxon>
    </lineage>
</organism>
<protein>
    <submittedName>
        <fullName evidence="2">Uncharacterized protein</fullName>
    </submittedName>
</protein>
<comment type="caution">
    <text evidence="2">The sequence shown here is derived from an EMBL/GenBank/DDBJ whole genome shotgun (WGS) entry which is preliminary data.</text>
</comment>
<dbReference type="Proteomes" id="UP001151760">
    <property type="component" value="Unassembled WGS sequence"/>
</dbReference>
<reference evidence="2" key="2">
    <citation type="submission" date="2022-01" db="EMBL/GenBank/DDBJ databases">
        <authorList>
            <person name="Yamashiro T."/>
            <person name="Shiraishi A."/>
            <person name="Satake H."/>
            <person name="Nakayama K."/>
        </authorList>
    </citation>
    <scope>NUCLEOTIDE SEQUENCE</scope>
</reference>
<reference evidence="2" key="1">
    <citation type="journal article" date="2022" name="Int. J. Mol. Sci.">
        <title>Draft Genome of Tanacetum Coccineum: Genomic Comparison of Closely Related Tanacetum-Family Plants.</title>
        <authorList>
            <person name="Yamashiro T."/>
            <person name="Shiraishi A."/>
            <person name="Nakayama K."/>
            <person name="Satake H."/>
        </authorList>
    </citation>
    <scope>NUCLEOTIDE SEQUENCE</scope>
</reference>
<name>A0ABQ5ETN5_9ASTR</name>
<keyword evidence="3" id="KW-1185">Reference proteome</keyword>
<gene>
    <name evidence="2" type="ORF">Tco_0989425</name>
</gene>
<feature type="region of interest" description="Disordered" evidence="1">
    <location>
        <begin position="122"/>
        <end position="151"/>
    </location>
</feature>
<evidence type="ECO:0000313" key="3">
    <source>
        <dbReference type="Proteomes" id="UP001151760"/>
    </source>
</evidence>
<feature type="region of interest" description="Disordered" evidence="1">
    <location>
        <begin position="47"/>
        <end position="72"/>
    </location>
</feature>
<accession>A0ABQ5ETN5</accession>
<proteinExistence type="predicted"/>
<dbReference type="EMBL" id="BQNB010016666">
    <property type="protein sequence ID" value="GJT54371.1"/>
    <property type="molecule type" value="Genomic_DNA"/>
</dbReference>
<sequence>MMTARKRVGLLPIHRLAVRHSVSILLQSFSLDIHHQFIVQRHPFGFSKPSHDSSSASRSRKRSRSPVASVPLSSPTLEALSYAHVDLLPSPKRIRSPETAMDLEDCSGDSFEPYVPREVRLGVDFEDESSEPSRSRGADLEIDVDVVESDD</sequence>
<evidence type="ECO:0000256" key="1">
    <source>
        <dbReference type="SAM" id="MobiDB-lite"/>
    </source>
</evidence>
<evidence type="ECO:0000313" key="2">
    <source>
        <dbReference type="EMBL" id="GJT54371.1"/>
    </source>
</evidence>